<evidence type="ECO:0000313" key="2">
    <source>
        <dbReference type="EMBL" id="MFB5189090.1"/>
    </source>
</evidence>
<feature type="transmembrane region" description="Helical" evidence="1">
    <location>
        <begin position="216"/>
        <end position="235"/>
    </location>
</feature>
<dbReference type="EMBL" id="JBDXSU010000002">
    <property type="protein sequence ID" value="MFB5189090.1"/>
    <property type="molecule type" value="Genomic_DNA"/>
</dbReference>
<comment type="caution">
    <text evidence="2">The sequence shown here is derived from an EMBL/GenBank/DDBJ whole genome shotgun (WGS) entry which is preliminary data.</text>
</comment>
<name>A0ABV5AB70_9BACL</name>
<feature type="transmembrane region" description="Helical" evidence="1">
    <location>
        <begin position="170"/>
        <end position="196"/>
    </location>
</feature>
<gene>
    <name evidence="2" type="ORF">KKP3000_002088</name>
</gene>
<keyword evidence="1" id="KW-1133">Transmembrane helix</keyword>
<dbReference type="Pfam" id="PF12730">
    <property type="entry name" value="ABC2_membrane_4"/>
    <property type="match status" value="1"/>
</dbReference>
<evidence type="ECO:0000256" key="1">
    <source>
        <dbReference type="SAM" id="Phobius"/>
    </source>
</evidence>
<dbReference type="PANTHER" id="PTHR37305:SF1">
    <property type="entry name" value="MEMBRANE PROTEIN"/>
    <property type="match status" value="1"/>
</dbReference>
<feature type="transmembrane region" description="Helical" evidence="1">
    <location>
        <begin position="133"/>
        <end position="158"/>
    </location>
</feature>
<accession>A0ABV5AB70</accession>
<evidence type="ECO:0000313" key="3">
    <source>
        <dbReference type="Proteomes" id="UP001579974"/>
    </source>
</evidence>
<organism evidence="2 3">
    <name type="scientific">Alicyclobacillus fastidiosus</name>
    <dbReference type="NCBI Taxonomy" id="392011"/>
    <lineage>
        <taxon>Bacteria</taxon>
        <taxon>Bacillati</taxon>
        <taxon>Bacillota</taxon>
        <taxon>Bacilli</taxon>
        <taxon>Bacillales</taxon>
        <taxon>Alicyclobacillaceae</taxon>
        <taxon>Alicyclobacillus</taxon>
    </lineage>
</organism>
<feature type="transmembrane region" description="Helical" evidence="1">
    <location>
        <begin position="12"/>
        <end position="33"/>
    </location>
</feature>
<feature type="transmembrane region" description="Helical" evidence="1">
    <location>
        <begin position="95"/>
        <end position="121"/>
    </location>
</feature>
<proteinExistence type="predicted"/>
<protein>
    <submittedName>
        <fullName evidence="2">ABC transporter permease</fullName>
    </submittedName>
</protein>
<keyword evidence="1" id="KW-0472">Membrane</keyword>
<dbReference type="PANTHER" id="PTHR37305">
    <property type="entry name" value="INTEGRAL MEMBRANE PROTEIN-RELATED"/>
    <property type="match status" value="1"/>
</dbReference>
<dbReference type="RefSeq" id="WP_275472762.1">
    <property type="nucleotide sequence ID" value="NZ_CP162940.1"/>
</dbReference>
<keyword evidence="3" id="KW-1185">Reference proteome</keyword>
<keyword evidence="1" id="KW-0812">Transmembrane</keyword>
<dbReference type="CDD" id="cd21809">
    <property type="entry name" value="ABC-2_lan_permease-like"/>
    <property type="match status" value="1"/>
</dbReference>
<sequence>MLLCEWKKLRMSSIWVPVIAAPVLAIGVGALMSRMDLGPMAGDMTWSFIYGEIVRVHASLFLPLLAGILASIVCRTEHLAGGWKHLLALPVSRTAVYVAKFCYVLLFLALIQVLVMIGVLVDGRWFLHLQEPIPWSVLAKGAIGGWIATIPLAALQFWASTWWKSFAAPFALNVICTIPASAVEGSNLYAPMYPWAQPMLAMLPDSSGLLYVTKETAITIAIAGIVFIVGGWIHFRTQDICA</sequence>
<dbReference type="Proteomes" id="UP001579974">
    <property type="component" value="Unassembled WGS sequence"/>
</dbReference>
<reference evidence="2 3" key="1">
    <citation type="journal article" date="2024" name="Int. J. Mol. Sci.">
        <title>Exploration of Alicyclobacillus spp. Genome in Search of Antibiotic Resistance.</title>
        <authorList>
            <person name="Bucka-Kolendo J."/>
            <person name="Kiousi D.E."/>
            <person name="Dekowska A."/>
            <person name="Mikolajczuk-Szczyrba A."/>
            <person name="Karadedos D.M."/>
            <person name="Michael P."/>
            <person name="Galanis A."/>
            <person name="Sokolowska B."/>
        </authorList>
    </citation>
    <scope>NUCLEOTIDE SEQUENCE [LARGE SCALE GENOMIC DNA]</scope>
    <source>
        <strain evidence="2 3">KKP 3000</strain>
    </source>
</reference>
<feature type="transmembrane region" description="Helical" evidence="1">
    <location>
        <begin position="53"/>
        <end position="74"/>
    </location>
</feature>